<protein>
    <recommendedName>
        <fullName evidence="8">HAT C-terminal dimerisation domain-containing protein</fullName>
    </recommendedName>
</protein>
<dbReference type="PANTHER" id="PTHR46481">
    <property type="entry name" value="ZINC FINGER BED DOMAIN-CONTAINING PROTEIN 4"/>
    <property type="match status" value="1"/>
</dbReference>
<evidence type="ECO:0000256" key="4">
    <source>
        <dbReference type="ARBA" id="ARBA00022833"/>
    </source>
</evidence>
<keyword evidence="5" id="KW-0539">Nucleus</keyword>
<dbReference type="InterPro" id="IPR012337">
    <property type="entry name" value="RNaseH-like_sf"/>
</dbReference>
<evidence type="ECO:0000313" key="7">
    <source>
        <dbReference type="Proteomes" id="UP000243515"/>
    </source>
</evidence>
<keyword evidence="2" id="KW-0479">Metal-binding</keyword>
<dbReference type="OrthoDB" id="5087195at2759"/>
<organism evidence="6 7">
    <name type="scientific">Elaphomyces granulatus</name>
    <dbReference type="NCBI Taxonomy" id="519963"/>
    <lineage>
        <taxon>Eukaryota</taxon>
        <taxon>Fungi</taxon>
        <taxon>Dikarya</taxon>
        <taxon>Ascomycota</taxon>
        <taxon>Pezizomycotina</taxon>
        <taxon>Eurotiomycetes</taxon>
        <taxon>Eurotiomycetidae</taxon>
        <taxon>Eurotiales</taxon>
        <taxon>Elaphomycetaceae</taxon>
        <taxon>Elaphomyces</taxon>
    </lineage>
</organism>
<reference evidence="6 7" key="1">
    <citation type="journal article" date="2015" name="Environ. Microbiol.">
        <title>Metagenome sequence of Elaphomyces granulatus from sporocarp tissue reveals Ascomycota ectomycorrhizal fingerprints of genome expansion and a Proteobacteria-rich microbiome.</title>
        <authorList>
            <person name="Quandt C.A."/>
            <person name="Kohler A."/>
            <person name="Hesse C.N."/>
            <person name="Sharpton T.J."/>
            <person name="Martin F."/>
            <person name="Spatafora J.W."/>
        </authorList>
    </citation>
    <scope>NUCLEOTIDE SEQUENCE [LARGE SCALE GENOMIC DNA]</scope>
    <source>
        <strain evidence="6 7">OSC145934</strain>
    </source>
</reference>
<keyword evidence="4" id="KW-0862">Zinc</keyword>
<evidence type="ECO:0008006" key="8">
    <source>
        <dbReference type="Google" id="ProtNLM"/>
    </source>
</evidence>
<dbReference type="Proteomes" id="UP000243515">
    <property type="component" value="Unassembled WGS sequence"/>
</dbReference>
<keyword evidence="7" id="KW-1185">Reference proteome</keyword>
<sequence>MALASLQNDQDFSLSVFRALLLRWIVNDNIAFRKVDNKNIQALLIYLEWRLEGNIASRFPIRRWIMDASAKHTKVIKAQLAKSQSLIHLSFDLWTSRSLLSLNGIVVHFVDETFEARRAKRLKQGLDYFIDKETLEERARIGGSDAGYVVENRLSKEDWEILEEYEEYEEYVEFLDQTAISLPSPDLGATSPELSIPSSPIEIQAVRKWNHHLQWRLPRKSSRATQGLAANVLLVFEYILNHMEKMNENTEYYRKLDDTPIYIAGVILHPSHKWQRLPDDPPREQSTQSEFEMFLEGRSQKDPLAPLDEYDKWCQLEPFDHHNALSYWIENRS</sequence>
<evidence type="ECO:0000256" key="5">
    <source>
        <dbReference type="ARBA" id="ARBA00023242"/>
    </source>
</evidence>
<accession>A0A232LXU8</accession>
<evidence type="ECO:0000256" key="2">
    <source>
        <dbReference type="ARBA" id="ARBA00022723"/>
    </source>
</evidence>
<dbReference type="GO" id="GO:0005634">
    <property type="term" value="C:nucleus"/>
    <property type="evidence" value="ECO:0007669"/>
    <property type="project" value="UniProtKB-SubCell"/>
</dbReference>
<dbReference type="PANTHER" id="PTHR46481:SF10">
    <property type="entry name" value="ZINC FINGER BED DOMAIN-CONTAINING PROTEIN 39"/>
    <property type="match status" value="1"/>
</dbReference>
<evidence type="ECO:0000313" key="6">
    <source>
        <dbReference type="EMBL" id="OXV08904.1"/>
    </source>
</evidence>
<evidence type="ECO:0000256" key="1">
    <source>
        <dbReference type="ARBA" id="ARBA00004123"/>
    </source>
</evidence>
<keyword evidence="3" id="KW-0863">Zinc-finger</keyword>
<dbReference type="EMBL" id="NPHW01003834">
    <property type="protein sequence ID" value="OXV08904.1"/>
    <property type="molecule type" value="Genomic_DNA"/>
</dbReference>
<name>A0A232LXU8_9EURO</name>
<comment type="caution">
    <text evidence="6">The sequence shown here is derived from an EMBL/GenBank/DDBJ whole genome shotgun (WGS) entry which is preliminary data.</text>
</comment>
<dbReference type="GO" id="GO:0008270">
    <property type="term" value="F:zinc ion binding"/>
    <property type="evidence" value="ECO:0007669"/>
    <property type="project" value="UniProtKB-KW"/>
</dbReference>
<proteinExistence type="predicted"/>
<comment type="subcellular location">
    <subcellularLocation>
        <location evidence="1">Nucleus</location>
    </subcellularLocation>
</comment>
<gene>
    <name evidence="6" type="ORF">Egran_03333</name>
</gene>
<dbReference type="AlphaFoldDB" id="A0A232LXU8"/>
<dbReference type="SUPFAM" id="SSF53098">
    <property type="entry name" value="Ribonuclease H-like"/>
    <property type="match status" value="1"/>
</dbReference>
<dbReference type="InterPro" id="IPR052035">
    <property type="entry name" value="ZnF_BED_domain_contain"/>
</dbReference>
<evidence type="ECO:0000256" key="3">
    <source>
        <dbReference type="ARBA" id="ARBA00022771"/>
    </source>
</evidence>